<feature type="transmembrane region" description="Helical" evidence="1">
    <location>
        <begin position="242"/>
        <end position="261"/>
    </location>
</feature>
<keyword evidence="1" id="KW-0812">Transmembrane</keyword>
<name>A0A897NSZ6_9EURY</name>
<dbReference type="PANTHER" id="PTHR14969:SF13">
    <property type="entry name" value="AT30094P"/>
    <property type="match status" value="1"/>
</dbReference>
<feature type="transmembrane region" description="Helical" evidence="1">
    <location>
        <begin position="167"/>
        <end position="184"/>
    </location>
</feature>
<dbReference type="EMBL" id="CP064791">
    <property type="protein sequence ID" value="QSG15938.1"/>
    <property type="molecule type" value="Genomic_DNA"/>
</dbReference>
<evidence type="ECO:0000256" key="1">
    <source>
        <dbReference type="SAM" id="Phobius"/>
    </source>
</evidence>
<sequence length="301" mass="30657">MRGLGVQSWLSGLPDAVVVLFSLVTQLGDVWLLTLLVLSTYWFGPRLPRVGDAVDRERAAVAAGILLAGFAVVAVGKPMFELPRPPGAGQASPTALVPEVLWPLYEYLSTGTGHGFPSGHAVGSTTAFGGLAWAIRTDRHRRRVAVAAGLIAVVSLSRLVLGLHYLVDVLAGIGFGVVVLGVAIRLRSPTRVFGFGALIAAVGLAVVGPLSDIVLVAGVTTGAWLGWIAVGDEMARPPTREGAAATATAGIVSGGPLLIAVEVVPTTAVTAGAVAFVGGLAVVAMPLTGERVAKRIGSKTG</sequence>
<feature type="transmembrane region" description="Helical" evidence="1">
    <location>
        <begin position="267"/>
        <end position="289"/>
    </location>
</feature>
<dbReference type="PANTHER" id="PTHR14969">
    <property type="entry name" value="SPHINGOSINE-1-PHOSPHATE PHOSPHOHYDROLASE"/>
    <property type="match status" value="1"/>
</dbReference>
<gene>
    <name evidence="3" type="primary">pgpB3</name>
    <name evidence="3" type="ORF">HSEST_2427</name>
</gene>
<proteinExistence type="predicted"/>
<dbReference type="Pfam" id="PF01569">
    <property type="entry name" value="PAP2"/>
    <property type="match status" value="1"/>
</dbReference>
<keyword evidence="1" id="KW-0472">Membrane</keyword>
<organism evidence="3 4">
    <name type="scientific">Halapricum desulfuricans</name>
    <dbReference type="NCBI Taxonomy" id="2841257"/>
    <lineage>
        <taxon>Archaea</taxon>
        <taxon>Methanobacteriati</taxon>
        <taxon>Methanobacteriota</taxon>
        <taxon>Stenosarchaea group</taxon>
        <taxon>Halobacteria</taxon>
        <taxon>Halobacteriales</taxon>
        <taxon>Haloarculaceae</taxon>
        <taxon>Halapricum</taxon>
    </lineage>
</organism>
<feature type="domain" description="Phosphatidic acid phosphatase type 2/haloperoxidase" evidence="2">
    <location>
        <begin position="60"/>
        <end position="184"/>
    </location>
</feature>
<keyword evidence="4" id="KW-1185">Reference proteome</keyword>
<keyword evidence="1" id="KW-1133">Transmembrane helix</keyword>
<feature type="transmembrane region" description="Helical" evidence="1">
    <location>
        <begin position="213"/>
        <end position="230"/>
    </location>
</feature>
<dbReference type="SUPFAM" id="SSF48317">
    <property type="entry name" value="Acid phosphatase/Vanadium-dependent haloperoxidase"/>
    <property type="match status" value="1"/>
</dbReference>
<evidence type="ECO:0000313" key="4">
    <source>
        <dbReference type="Proteomes" id="UP000663292"/>
    </source>
</evidence>
<reference evidence="3 4" key="1">
    <citation type="submission" date="2020-11" db="EMBL/GenBank/DDBJ databases">
        <title>Carbohydrate-dependent, anaerobic sulfur respiration: A novel catabolism in halophilic archaea.</title>
        <authorList>
            <person name="Sorokin D.Y."/>
            <person name="Messina E."/>
            <person name="Smedile F."/>
            <person name="La Cono V."/>
            <person name="Hallsworth J.E."/>
            <person name="Yakimov M.M."/>
        </authorList>
    </citation>
    <scope>NUCLEOTIDE SEQUENCE [LARGE SCALE GENOMIC DNA]</scope>
    <source>
        <strain evidence="3 4">HSR-Est</strain>
    </source>
</reference>
<dbReference type="RefSeq" id="WP_229121186.1">
    <property type="nucleotide sequence ID" value="NZ_CP064791.1"/>
</dbReference>
<dbReference type="InterPro" id="IPR036938">
    <property type="entry name" value="PAP2/HPO_sf"/>
</dbReference>
<feature type="transmembrane region" description="Helical" evidence="1">
    <location>
        <begin position="144"/>
        <end position="161"/>
    </location>
</feature>
<dbReference type="InterPro" id="IPR000326">
    <property type="entry name" value="PAP2/HPO"/>
</dbReference>
<evidence type="ECO:0000259" key="2">
    <source>
        <dbReference type="SMART" id="SM00014"/>
    </source>
</evidence>
<dbReference type="Gene3D" id="1.20.144.10">
    <property type="entry name" value="Phosphatidic acid phosphatase type 2/haloperoxidase"/>
    <property type="match status" value="1"/>
</dbReference>
<dbReference type="CDD" id="cd01610">
    <property type="entry name" value="PAP2_like"/>
    <property type="match status" value="1"/>
</dbReference>
<dbReference type="SMART" id="SM00014">
    <property type="entry name" value="acidPPc"/>
    <property type="match status" value="1"/>
</dbReference>
<protein>
    <submittedName>
        <fullName evidence="3">Membrane-associated phospholipid phosphatase</fullName>
    </submittedName>
</protein>
<dbReference type="AlphaFoldDB" id="A0A897NSZ6"/>
<feature type="transmembrane region" description="Helical" evidence="1">
    <location>
        <begin position="191"/>
        <end position="207"/>
    </location>
</feature>
<feature type="transmembrane region" description="Helical" evidence="1">
    <location>
        <begin position="12"/>
        <end position="38"/>
    </location>
</feature>
<accession>A0A897NSZ6</accession>
<dbReference type="Proteomes" id="UP000663292">
    <property type="component" value="Chromosome"/>
</dbReference>
<feature type="transmembrane region" description="Helical" evidence="1">
    <location>
        <begin position="58"/>
        <end position="76"/>
    </location>
</feature>
<evidence type="ECO:0000313" key="3">
    <source>
        <dbReference type="EMBL" id="QSG15938.1"/>
    </source>
</evidence>
<dbReference type="GeneID" id="68859062"/>